<feature type="domain" description="Phosphotyrosine protein phosphatase I" evidence="2">
    <location>
        <begin position="15"/>
        <end position="140"/>
    </location>
</feature>
<gene>
    <name evidence="3" type="ORF">GCM10018785_68970</name>
</gene>
<dbReference type="PANTHER" id="PTHR43428">
    <property type="entry name" value="ARSENATE REDUCTASE"/>
    <property type="match status" value="1"/>
</dbReference>
<dbReference type="PANTHER" id="PTHR43428:SF1">
    <property type="entry name" value="ARSENATE REDUCTASE"/>
    <property type="match status" value="1"/>
</dbReference>
<evidence type="ECO:0000259" key="2">
    <source>
        <dbReference type="SMART" id="SM00226"/>
    </source>
</evidence>
<dbReference type="SUPFAM" id="SSF52788">
    <property type="entry name" value="Phosphotyrosine protein phosphatases I"/>
    <property type="match status" value="1"/>
</dbReference>
<dbReference type="EMBL" id="BNBT01000187">
    <property type="protein sequence ID" value="GHE93219.1"/>
    <property type="molecule type" value="Genomic_DNA"/>
</dbReference>
<proteinExistence type="predicted"/>
<accession>A0A919A904</accession>
<dbReference type="InterPro" id="IPR036196">
    <property type="entry name" value="Ptyr_pPase_sf"/>
</dbReference>
<evidence type="ECO:0000313" key="3">
    <source>
        <dbReference type="EMBL" id="GHE93219.1"/>
    </source>
</evidence>
<evidence type="ECO:0000256" key="1">
    <source>
        <dbReference type="ARBA" id="ARBA00022849"/>
    </source>
</evidence>
<comment type="caution">
    <text evidence="3">The sequence shown here is derived from an EMBL/GenBank/DDBJ whole genome shotgun (WGS) entry which is preliminary data.</text>
</comment>
<keyword evidence="4" id="KW-1185">Reference proteome</keyword>
<reference evidence="3" key="2">
    <citation type="submission" date="2020-09" db="EMBL/GenBank/DDBJ databases">
        <authorList>
            <person name="Sun Q."/>
            <person name="Ohkuma M."/>
        </authorList>
    </citation>
    <scope>NUCLEOTIDE SEQUENCE</scope>
    <source>
        <strain evidence="3">JCM 4784</strain>
    </source>
</reference>
<evidence type="ECO:0000313" key="4">
    <source>
        <dbReference type="Proteomes" id="UP000608024"/>
    </source>
</evidence>
<reference evidence="3" key="1">
    <citation type="journal article" date="2014" name="Int. J. Syst. Evol. Microbiol.">
        <title>Complete genome sequence of Corynebacterium casei LMG S-19264T (=DSM 44701T), isolated from a smear-ripened cheese.</title>
        <authorList>
            <consortium name="US DOE Joint Genome Institute (JGI-PGF)"/>
            <person name="Walter F."/>
            <person name="Albersmeier A."/>
            <person name="Kalinowski J."/>
            <person name="Ruckert C."/>
        </authorList>
    </citation>
    <scope>NUCLEOTIDE SEQUENCE</scope>
    <source>
        <strain evidence="3">JCM 4784</strain>
    </source>
</reference>
<dbReference type="InterPro" id="IPR023485">
    <property type="entry name" value="Ptyr_pPase"/>
</dbReference>
<dbReference type="SMART" id="SM00226">
    <property type="entry name" value="LMWPc"/>
    <property type="match status" value="1"/>
</dbReference>
<dbReference type="Gene3D" id="3.40.50.2300">
    <property type="match status" value="1"/>
</dbReference>
<protein>
    <submittedName>
        <fullName evidence="3">Arsenate reductase</fullName>
    </submittedName>
</protein>
<dbReference type="CDD" id="cd16345">
    <property type="entry name" value="LMWP_ArsC"/>
    <property type="match status" value="1"/>
</dbReference>
<keyword evidence="1" id="KW-0059">Arsenical resistance</keyword>
<organism evidence="3 4">
    <name type="scientific">Streptomyces longispororuber</name>
    <dbReference type="NCBI Taxonomy" id="68230"/>
    <lineage>
        <taxon>Bacteria</taxon>
        <taxon>Bacillati</taxon>
        <taxon>Actinomycetota</taxon>
        <taxon>Actinomycetes</taxon>
        <taxon>Kitasatosporales</taxon>
        <taxon>Streptomycetaceae</taxon>
        <taxon>Streptomyces</taxon>
    </lineage>
</organism>
<dbReference type="GO" id="GO:0046685">
    <property type="term" value="P:response to arsenic-containing substance"/>
    <property type="evidence" value="ECO:0007669"/>
    <property type="project" value="UniProtKB-KW"/>
</dbReference>
<dbReference type="AlphaFoldDB" id="A0A919A904"/>
<sequence length="146" mass="14979">MSDAPVVSDAPAAKPSVLFVCVHNAGRSQMAAAWLTHLAGDRIEVRSAGSAPAADVNPAAVAAMAEAGIDLSAATPKVLTADAVRASDVVITMGCGDTCPVLPGKRYLDWALDDPAGQGLDAVRPIRDEIGRRVRALVDDLLPGRA</sequence>
<dbReference type="Pfam" id="PF01451">
    <property type="entry name" value="LMWPc"/>
    <property type="match status" value="1"/>
</dbReference>
<name>A0A919A904_9ACTN</name>
<dbReference type="Proteomes" id="UP000608024">
    <property type="component" value="Unassembled WGS sequence"/>
</dbReference>